<reference evidence="2" key="1">
    <citation type="submission" date="2017-12" db="EMBL/GenBank/DDBJ databases">
        <title>Pseudomonas sp. MS586 complete sequence.</title>
        <authorList>
            <person name="Lu S."/>
            <person name="Deng P."/>
        </authorList>
    </citation>
    <scope>NUCLEOTIDE SEQUENCE</scope>
    <source>
        <strain evidence="2">MS586</strain>
    </source>
</reference>
<gene>
    <name evidence="2" type="ORF">AWU82_28040</name>
</gene>
<feature type="region of interest" description="Disordered" evidence="1">
    <location>
        <begin position="43"/>
        <end position="63"/>
    </location>
</feature>
<dbReference type="EMBL" id="CP014205">
    <property type="protein sequence ID" value="AUG97345.1"/>
    <property type="molecule type" value="Genomic_DNA"/>
</dbReference>
<dbReference type="Proteomes" id="UP000075187">
    <property type="component" value="Chromosome"/>
</dbReference>
<sequence>MRAITAFRSAVKLKTQTLICRSLSVIFSNDHGRHSFPRSGLSAHGYSLPDRQPGPHCQWQAGA</sequence>
<name>A0ABN5FR74_9PSED</name>
<accession>A0ABN5FR74</accession>
<organism evidence="2 3">
    <name type="scientific">Pseudomonas glycinae</name>
    <dbReference type="NCBI Taxonomy" id="1785145"/>
    <lineage>
        <taxon>Bacteria</taxon>
        <taxon>Pseudomonadati</taxon>
        <taxon>Pseudomonadota</taxon>
        <taxon>Gammaproteobacteria</taxon>
        <taxon>Pseudomonadales</taxon>
        <taxon>Pseudomonadaceae</taxon>
        <taxon>Pseudomonas</taxon>
    </lineage>
</organism>
<keyword evidence="3" id="KW-1185">Reference proteome</keyword>
<proteinExistence type="predicted"/>
<evidence type="ECO:0000256" key="1">
    <source>
        <dbReference type="SAM" id="MobiDB-lite"/>
    </source>
</evidence>
<protein>
    <submittedName>
        <fullName evidence="2">Uncharacterized protein</fullName>
    </submittedName>
</protein>
<evidence type="ECO:0000313" key="3">
    <source>
        <dbReference type="Proteomes" id="UP000075187"/>
    </source>
</evidence>
<evidence type="ECO:0000313" key="2">
    <source>
        <dbReference type="EMBL" id="AUG97345.1"/>
    </source>
</evidence>